<reference evidence="2" key="2">
    <citation type="submission" date="2023-01" db="EMBL/GenBank/DDBJ databases">
        <authorList>
            <person name="Sun Q."/>
            <person name="Evtushenko L."/>
        </authorList>
    </citation>
    <scope>NUCLEOTIDE SEQUENCE</scope>
    <source>
        <strain evidence="2">VKM B-2555</strain>
    </source>
</reference>
<keyword evidence="3" id="KW-1185">Reference proteome</keyword>
<dbReference type="AlphaFoldDB" id="A0A9W6JI51"/>
<sequence>MRFMRHAVFYMAVANRTLRPRILSPYLASQRRKPDVDEDLGEEQPVGAAKWTAKHDATTKAAMGIIECERTEREAKTERLKAARLAKEATEAGA</sequence>
<protein>
    <submittedName>
        <fullName evidence="2">Uncharacterized protein</fullName>
    </submittedName>
</protein>
<comment type="caution">
    <text evidence="2">The sequence shown here is derived from an EMBL/GenBank/DDBJ whole genome shotgun (WGS) entry which is preliminary data.</text>
</comment>
<reference evidence="2" key="1">
    <citation type="journal article" date="2014" name="Int. J. Syst. Evol. Microbiol.">
        <title>Complete genome sequence of Corynebacterium casei LMG S-19264T (=DSM 44701T), isolated from a smear-ripened cheese.</title>
        <authorList>
            <consortium name="US DOE Joint Genome Institute (JGI-PGF)"/>
            <person name="Walter F."/>
            <person name="Albersmeier A."/>
            <person name="Kalinowski J."/>
            <person name="Ruckert C."/>
        </authorList>
    </citation>
    <scope>NUCLEOTIDE SEQUENCE</scope>
    <source>
        <strain evidence="2">VKM B-2555</strain>
    </source>
</reference>
<evidence type="ECO:0000256" key="1">
    <source>
        <dbReference type="SAM" id="MobiDB-lite"/>
    </source>
</evidence>
<name>A0A9W6JI51_9HYPH</name>
<evidence type="ECO:0000313" key="3">
    <source>
        <dbReference type="Proteomes" id="UP001143364"/>
    </source>
</evidence>
<evidence type="ECO:0000313" key="2">
    <source>
        <dbReference type="EMBL" id="GLK76484.1"/>
    </source>
</evidence>
<organism evidence="2 3">
    <name type="scientific">Methylopila jiangsuensis</name>
    <dbReference type="NCBI Taxonomy" id="586230"/>
    <lineage>
        <taxon>Bacteria</taxon>
        <taxon>Pseudomonadati</taxon>
        <taxon>Pseudomonadota</taxon>
        <taxon>Alphaproteobacteria</taxon>
        <taxon>Hyphomicrobiales</taxon>
        <taxon>Methylopilaceae</taxon>
        <taxon>Methylopila</taxon>
    </lineage>
</organism>
<gene>
    <name evidence="2" type="ORF">GCM10008171_17380</name>
</gene>
<accession>A0A9W6JI51</accession>
<dbReference type="Proteomes" id="UP001143364">
    <property type="component" value="Unassembled WGS sequence"/>
</dbReference>
<feature type="region of interest" description="Disordered" evidence="1">
    <location>
        <begin position="29"/>
        <end position="54"/>
    </location>
</feature>
<dbReference type="EMBL" id="BSFK01000009">
    <property type="protein sequence ID" value="GLK76484.1"/>
    <property type="molecule type" value="Genomic_DNA"/>
</dbReference>
<proteinExistence type="predicted"/>